<reference evidence="2 3" key="1">
    <citation type="submission" date="2021-06" db="EMBL/GenBank/DDBJ databases">
        <title>Caerostris darwini draft genome.</title>
        <authorList>
            <person name="Kono N."/>
            <person name="Arakawa K."/>
        </authorList>
    </citation>
    <scope>NUCLEOTIDE SEQUENCE [LARGE SCALE GENOMIC DNA]</scope>
</reference>
<proteinExistence type="predicted"/>
<dbReference type="Proteomes" id="UP001054837">
    <property type="component" value="Unassembled WGS sequence"/>
</dbReference>
<comment type="caution">
    <text evidence="2">The sequence shown here is derived from an EMBL/GenBank/DDBJ whole genome shotgun (WGS) entry which is preliminary data.</text>
</comment>
<dbReference type="AlphaFoldDB" id="A0AAV4TFU9"/>
<gene>
    <name evidence="2" type="ORF">CDAR_218151</name>
</gene>
<evidence type="ECO:0000313" key="2">
    <source>
        <dbReference type="EMBL" id="GIY45210.1"/>
    </source>
</evidence>
<evidence type="ECO:0000256" key="1">
    <source>
        <dbReference type="SAM" id="MobiDB-lite"/>
    </source>
</evidence>
<dbReference type="EMBL" id="BPLQ01009596">
    <property type="protein sequence ID" value="GIY45210.1"/>
    <property type="molecule type" value="Genomic_DNA"/>
</dbReference>
<sequence length="115" mass="13226">MTSVHNYRKHIKIQFLSIAIEESTNIRRACYASCWIFWGGGGRWLRYNNMSITEELLEIIPLDKTITGEDIFDGVWRILEKCNFPVGKLVSDGTKSMTGQTKESASRQQKNKLII</sequence>
<feature type="region of interest" description="Disordered" evidence="1">
    <location>
        <begin position="91"/>
        <end position="115"/>
    </location>
</feature>
<keyword evidence="3" id="KW-1185">Reference proteome</keyword>
<evidence type="ECO:0000313" key="3">
    <source>
        <dbReference type="Proteomes" id="UP001054837"/>
    </source>
</evidence>
<name>A0AAV4TFU9_9ARAC</name>
<feature type="compositionally biased region" description="Polar residues" evidence="1">
    <location>
        <begin position="93"/>
        <end position="108"/>
    </location>
</feature>
<evidence type="ECO:0008006" key="4">
    <source>
        <dbReference type="Google" id="ProtNLM"/>
    </source>
</evidence>
<organism evidence="2 3">
    <name type="scientific">Caerostris darwini</name>
    <dbReference type="NCBI Taxonomy" id="1538125"/>
    <lineage>
        <taxon>Eukaryota</taxon>
        <taxon>Metazoa</taxon>
        <taxon>Ecdysozoa</taxon>
        <taxon>Arthropoda</taxon>
        <taxon>Chelicerata</taxon>
        <taxon>Arachnida</taxon>
        <taxon>Araneae</taxon>
        <taxon>Araneomorphae</taxon>
        <taxon>Entelegynae</taxon>
        <taxon>Araneoidea</taxon>
        <taxon>Araneidae</taxon>
        <taxon>Caerostris</taxon>
    </lineage>
</organism>
<protein>
    <recommendedName>
        <fullName evidence="4">DUF4371 domain-containing protein</fullName>
    </recommendedName>
</protein>
<accession>A0AAV4TFU9</accession>